<proteinExistence type="predicted"/>
<organism evidence="5 6">
    <name type="scientific">Clostridium novyi A str. 4570</name>
    <dbReference type="NCBI Taxonomy" id="1444290"/>
    <lineage>
        <taxon>Bacteria</taxon>
        <taxon>Bacillati</taxon>
        <taxon>Bacillota</taxon>
        <taxon>Clostridia</taxon>
        <taxon>Eubacteriales</taxon>
        <taxon>Clostridiaceae</taxon>
        <taxon>Clostridium</taxon>
    </lineage>
</organism>
<keyword evidence="3" id="KW-0472">Membrane</keyword>
<keyword evidence="2" id="KW-0378">Hydrolase</keyword>
<dbReference type="RefSeq" id="WP_039248111.1">
    <property type="nucleotide sequence ID" value="NZ_JDRX01000001.1"/>
</dbReference>
<dbReference type="CDD" id="cd10944">
    <property type="entry name" value="CE4_SmPgdA_like"/>
    <property type="match status" value="1"/>
</dbReference>
<dbReference type="Proteomes" id="UP000030016">
    <property type="component" value="Unassembled WGS sequence"/>
</dbReference>
<evidence type="ECO:0000256" key="3">
    <source>
        <dbReference type="SAM" id="Phobius"/>
    </source>
</evidence>
<gene>
    <name evidence="5" type="ORF">Z969_00995</name>
</gene>
<dbReference type="EMBL" id="JDRX01000001">
    <property type="protein sequence ID" value="KGN03570.1"/>
    <property type="molecule type" value="Genomic_DNA"/>
</dbReference>
<accession>A0AA88ZSN2</accession>
<reference evidence="5 6" key="1">
    <citation type="submission" date="2014-01" db="EMBL/GenBank/DDBJ databases">
        <title>Plasmidome dynamics in the species complex Clostridium novyi sensu lato converts strains of independent lineages into distinctly different pathogens.</title>
        <authorList>
            <person name="Skarin H."/>
            <person name="Segerman B."/>
        </authorList>
    </citation>
    <scope>NUCLEOTIDE SEQUENCE [LARGE SCALE GENOMIC DNA]</scope>
    <source>
        <strain evidence="5 6">4570</strain>
    </source>
</reference>
<name>A0AA88ZSN2_CLONO</name>
<keyword evidence="3" id="KW-1133">Transmembrane helix</keyword>
<dbReference type="InterPro" id="IPR011330">
    <property type="entry name" value="Glyco_hydro/deAcase_b/a-brl"/>
</dbReference>
<dbReference type="GO" id="GO:0046872">
    <property type="term" value="F:metal ion binding"/>
    <property type="evidence" value="ECO:0007669"/>
    <property type="project" value="UniProtKB-KW"/>
</dbReference>
<dbReference type="InterPro" id="IPR002509">
    <property type="entry name" value="NODB_dom"/>
</dbReference>
<protein>
    <submittedName>
        <fullName evidence="5">Polysaccharide deacetylase</fullName>
    </submittedName>
</protein>
<dbReference type="PANTHER" id="PTHR10587:SF133">
    <property type="entry name" value="CHITIN DEACETYLASE 1-RELATED"/>
    <property type="match status" value="1"/>
</dbReference>
<evidence type="ECO:0000313" key="5">
    <source>
        <dbReference type="EMBL" id="KGN03570.1"/>
    </source>
</evidence>
<dbReference type="GO" id="GO:0016810">
    <property type="term" value="F:hydrolase activity, acting on carbon-nitrogen (but not peptide) bonds"/>
    <property type="evidence" value="ECO:0007669"/>
    <property type="project" value="InterPro"/>
</dbReference>
<dbReference type="Gene3D" id="3.20.20.370">
    <property type="entry name" value="Glycoside hydrolase/deacetylase"/>
    <property type="match status" value="1"/>
</dbReference>
<dbReference type="AlphaFoldDB" id="A0AA88ZSN2"/>
<evidence type="ECO:0000259" key="4">
    <source>
        <dbReference type="PROSITE" id="PS51677"/>
    </source>
</evidence>
<evidence type="ECO:0000256" key="2">
    <source>
        <dbReference type="ARBA" id="ARBA00022801"/>
    </source>
</evidence>
<keyword evidence="1" id="KW-0479">Metal-binding</keyword>
<sequence length="303" mass="34444">MANSRMRQNKRRRKSARKWIYIALILILCAGGIGFYKGKQYIAKTNKTNKNLKVQQKVVSVHNNKPQKKFVGTNDEGKKYTYDAKKISERIIKRHYSNNGEKIVFLTFDDGSSPSVTPQVLKVLKEENVKATFFLIGEVIEQGGDASRNLVKEIFNSGHAIGNHSYSHNYDILYPKGNLDLEAFKKEFKKNDDILKSILGENFSTRILRCPGGYRTWKGMEPLNDYLNKTNKVSIDWNALSKDAEGNPKKAKELANLAIESSKGKDVVILLMHDARGKEETAKALPKVIKYFKSKGYKFKTLS</sequence>
<dbReference type="PROSITE" id="PS51677">
    <property type="entry name" value="NODB"/>
    <property type="match status" value="1"/>
</dbReference>
<evidence type="ECO:0000256" key="1">
    <source>
        <dbReference type="ARBA" id="ARBA00022723"/>
    </source>
</evidence>
<dbReference type="Pfam" id="PF01522">
    <property type="entry name" value="Polysacc_deac_1"/>
    <property type="match status" value="1"/>
</dbReference>
<feature type="domain" description="NodB homology" evidence="4">
    <location>
        <begin position="102"/>
        <end position="300"/>
    </location>
</feature>
<comment type="caution">
    <text evidence="5">The sequence shown here is derived from an EMBL/GenBank/DDBJ whole genome shotgun (WGS) entry which is preliminary data.</text>
</comment>
<keyword evidence="3" id="KW-0812">Transmembrane</keyword>
<feature type="transmembrane region" description="Helical" evidence="3">
    <location>
        <begin position="20"/>
        <end position="36"/>
    </location>
</feature>
<dbReference type="SUPFAM" id="SSF88713">
    <property type="entry name" value="Glycoside hydrolase/deacetylase"/>
    <property type="match status" value="1"/>
</dbReference>
<dbReference type="InterPro" id="IPR050248">
    <property type="entry name" value="Polysacc_deacetylase_ArnD"/>
</dbReference>
<evidence type="ECO:0000313" key="6">
    <source>
        <dbReference type="Proteomes" id="UP000030016"/>
    </source>
</evidence>
<dbReference type="GO" id="GO:0016020">
    <property type="term" value="C:membrane"/>
    <property type="evidence" value="ECO:0007669"/>
    <property type="project" value="TreeGrafter"/>
</dbReference>
<dbReference type="GO" id="GO:0005975">
    <property type="term" value="P:carbohydrate metabolic process"/>
    <property type="evidence" value="ECO:0007669"/>
    <property type="project" value="InterPro"/>
</dbReference>
<dbReference type="PANTHER" id="PTHR10587">
    <property type="entry name" value="GLYCOSYL TRANSFERASE-RELATED"/>
    <property type="match status" value="1"/>
</dbReference>